<feature type="compositionally biased region" description="Polar residues" evidence="1">
    <location>
        <begin position="162"/>
        <end position="171"/>
    </location>
</feature>
<dbReference type="Proteomes" id="UP000076722">
    <property type="component" value="Unassembled WGS sequence"/>
</dbReference>
<feature type="region of interest" description="Disordered" evidence="1">
    <location>
        <begin position="43"/>
        <end position="171"/>
    </location>
</feature>
<proteinExistence type="predicted"/>
<feature type="compositionally biased region" description="Polar residues" evidence="1">
    <location>
        <begin position="101"/>
        <end position="113"/>
    </location>
</feature>
<keyword evidence="3" id="KW-1185">Reference proteome</keyword>
<protein>
    <submittedName>
        <fullName evidence="2">Uncharacterized protein</fullName>
    </submittedName>
</protein>
<feature type="compositionally biased region" description="Polar residues" evidence="1">
    <location>
        <begin position="121"/>
        <end position="151"/>
    </location>
</feature>
<feature type="compositionally biased region" description="Polar residues" evidence="1">
    <location>
        <begin position="44"/>
        <end position="56"/>
    </location>
</feature>
<reference evidence="2 3" key="1">
    <citation type="journal article" date="2016" name="Mol. Biol. Evol.">
        <title>Comparative Genomics of Early-Diverging Mushroom-Forming Fungi Provides Insights into the Origins of Lignocellulose Decay Capabilities.</title>
        <authorList>
            <person name="Nagy L.G."/>
            <person name="Riley R."/>
            <person name="Tritt A."/>
            <person name="Adam C."/>
            <person name="Daum C."/>
            <person name="Floudas D."/>
            <person name="Sun H."/>
            <person name="Yadav J.S."/>
            <person name="Pangilinan J."/>
            <person name="Larsson K.H."/>
            <person name="Matsuura K."/>
            <person name="Barry K."/>
            <person name="Labutti K."/>
            <person name="Kuo R."/>
            <person name="Ohm R.A."/>
            <person name="Bhattacharya S.S."/>
            <person name="Shirouzu T."/>
            <person name="Yoshinaga Y."/>
            <person name="Martin F.M."/>
            <person name="Grigoriev I.V."/>
            <person name="Hibbett D.S."/>
        </authorList>
    </citation>
    <scope>NUCLEOTIDE SEQUENCE [LARGE SCALE GENOMIC DNA]</scope>
    <source>
        <strain evidence="2 3">HHB9708</strain>
    </source>
</reference>
<feature type="region of interest" description="Disordered" evidence="1">
    <location>
        <begin position="299"/>
        <end position="326"/>
    </location>
</feature>
<sequence>GTYASWLSFSGVYGSASKLDVQVQVQVRFSSSLPPTLYIRAKMQNPSSENPNTLPTASHEVQPHLSCTSPRPNRPRIGTPWNRLKSAFRPRIVDSMDRGPSYSQTSPSANQPTALAPPSPNFTSRTSTLVHSESLSQASPPSNDYSTSPEHSSIPCDEASPQDESTFTSSEYNSPITYEDYAMSDDSLDELFKESAYAATSTDDFLDTESDLEEANHYVDSQVPLRGETPDLSPPQNNDGECSNSSRLSLSTSKKSFYRTLLPKVSRKKSQENLRKVRKDREIAHELFYNARRRCQLDNPRPITGDPSWRSNMGIPDNAAPETEMGRSKDFEGTLMADDRRGFLSDYRPFNKSLSSSVLHDPLHSPVIRERNYLNTILPELAGLDFKDIMKNGMPSTSESHPFSTLTDSNFIGNKFPRSAVSGSVSTTLYKRRLLHDAAEIHDQL</sequence>
<dbReference type="AlphaFoldDB" id="A0A164Q5B6"/>
<evidence type="ECO:0000313" key="2">
    <source>
        <dbReference type="EMBL" id="KZS89340.1"/>
    </source>
</evidence>
<accession>A0A164Q5B6</accession>
<dbReference type="EMBL" id="KV419428">
    <property type="protein sequence ID" value="KZS89340.1"/>
    <property type="molecule type" value="Genomic_DNA"/>
</dbReference>
<feature type="non-terminal residue" evidence="2">
    <location>
        <position position="1"/>
    </location>
</feature>
<evidence type="ECO:0000256" key="1">
    <source>
        <dbReference type="SAM" id="MobiDB-lite"/>
    </source>
</evidence>
<organism evidence="2 3">
    <name type="scientific">Sistotremastrum niveocremeum HHB9708</name>
    <dbReference type="NCBI Taxonomy" id="1314777"/>
    <lineage>
        <taxon>Eukaryota</taxon>
        <taxon>Fungi</taxon>
        <taxon>Dikarya</taxon>
        <taxon>Basidiomycota</taxon>
        <taxon>Agaricomycotina</taxon>
        <taxon>Agaricomycetes</taxon>
        <taxon>Sistotremastrales</taxon>
        <taxon>Sistotremastraceae</taxon>
        <taxon>Sertulicium</taxon>
        <taxon>Sertulicium niveocremeum</taxon>
    </lineage>
</organism>
<feature type="region of interest" description="Disordered" evidence="1">
    <location>
        <begin position="220"/>
        <end position="250"/>
    </location>
</feature>
<name>A0A164Q5B6_9AGAM</name>
<gene>
    <name evidence="2" type="ORF">SISNIDRAFT_527163</name>
</gene>
<evidence type="ECO:0000313" key="3">
    <source>
        <dbReference type="Proteomes" id="UP000076722"/>
    </source>
</evidence>